<name>A0A7U9TIS4_9MOLU</name>
<dbReference type="CDD" id="cd08646">
    <property type="entry name" value="FMT_core_Met-tRNA-FMT_N"/>
    <property type="match status" value="1"/>
</dbReference>
<evidence type="ECO:0000256" key="1">
    <source>
        <dbReference type="ARBA" id="ARBA00010699"/>
    </source>
</evidence>
<keyword evidence="9" id="KW-1185">Reference proteome</keyword>
<keyword evidence="4 5" id="KW-0648">Protein biosynthesis</keyword>
<gene>
    <name evidence="5" type="primary">fmt</name>
    <name evidence="8" type="ORF">MPAN_012350</name>
</gene>
<dbReference type="InterPro" id="IPR044135">
    <property type="entry name" value="Met-tRNA-FMT_C"/>
</dbReference>
<feature type="domain" description="Formyl transferase C-terminal" evidence="7">
    <location>
        <begin position="199"/>
        <end position="297"/>
    </location>
</feature>
<dbReference type="KEGG" id="manr:MPAN_012350"/>
<dbReference type="RefSeq" id="WP_176238842.1">
    <property type="nucleotide sequence ID" value="NZ_AP024412.1"/>
</dbReference>
<evidence type="ECO:0000313" key="8">
    <source>
        <dbReference type="EMBL" id="BCR36342.1"/>
    </source>
</evidence>
<comment type="catalytic activity">
    <reaction evidence="5">
        <text>L-methionyl-tRNA(fMet) + (6R)-10-formyltetrahydrofolate = N-formyl-L-methionyl-tRNA(fMet) + (6S)-5,6,7,8-tetrahydrofolate + H(+)</text>
        <dbReference type="Rhea" id="RHEA:24380"/>
        <dbReference type="Rhea" id="RHEA-COMP:9952"/>
        <dbReference type="Rhea" id="RHEA-COMP:9953"/>
        <dbReference type="ChEBI" id="CHEBI:15378"/>
        <dbReference type="ChEBI" id="CHEBI:57453"/>
        <dbReference type="ChEBI" id="CHEBI:78530"/>
        <dbReference type="ChEBI" id="CHEBI:78844"/>
        <dbReference type="ChEBI" id="CHEBI:195366"/>
        <dbReference type="EC" id="2.1.2.9"/>
    </reaction>
</comment>
<dbReference type="SUPFAM" id="SSF50486">
    <property type="entry name" value="FMT C-terminal domain-like"/>
    <property type="match status" value="1"/>
</dbReference>
<evidence type="ECO:0000259" key="7">
    <source>
        <dbReference type="Pfam" id="PF02911"/>
    </source>
</evidence>
<evidence type="ECO:0000313" key="9">
    <source>
        <dbReference type="Proteomes" id="UP000620133"/>
    </source>
</evidence>
<dbReference type="EC" id="2.1.2.9" evidence="2 5"/>
<dbReference type="Proteomes" id="UP000620133">
    <property type="component" value="Chromosome"/>
</dbReference>
<protein>
    <recommendedName>
        <fullName evidence="2 5">Methionyl-tRNA formyltransferase</fullName>
        <ecNumber evidence="2 5">2.1.2.9</ecNumber>
    </recommendedName>
</protein>
<dbReference type="HAMAP" id="MF_00182">
    <property type="entry name" value="Formyl_trans"/>
    <property type="match status" value="1"/>
</dbReference>
<comment type="similarity">
    <text evidence="1 5">Belongs to the Fmt family.</text>
</comment>
<dbReference type="CDD" id="cd08704">
    <property type="entry name" value="Met_tRNA_FMT_C"/>
    <property type="match status" value="1"/>
</dbReference>
<evidence type="ECO:0000256" key="3">
    <source>
        <dbReference type="ARBA" id="ARBA00022679"/>
    </source>
</evidence>
<dbReference type="InterPro" id="IPR002376">
    <property type="entry name" value="Formyl_transf_N"/>
</dbReference>
<evidence type="ECO:0000256" key="4">
    <source>
        <dbReference type="ARBA" id="ARBA00022917"/>
    </source>
</evidence>
<dbReference type="GO" id="GO:0005829">
    <property type="term" value="C:cytosol"/>
    <property type="evidence" value="ECO:0007669"/>
    <property type="project" value="TreeGrafter"/>
</dbReference>
<dbReference type="InterPro" id="IPR036477">
    <property type="entry name" value="Formyl_transf_N_sf"/>
</dbReference>
<dbReference type="Gene3D" id="3.40.50.12230">
    <property type="match status" value="1"/>
</dbReference>
<dbReference type="SUPFAM" id="SSF53328">
    <property type="entry name" value="Formyltransferase"/>
    <property type="match status" value="1"/>
</dbReference>
<dbReference type="EMBL" id="AP024412">
    <property type="protein sequence ID" value="BCR36342.1"/>
    <property type="molecule type" value="Genomic_DNA"/>
</dbReference>
<accession>A0A7U9TIS4</accession>
<dbReference type="GO" id="GO:0004479">
    <property type="term" value="F:methionyl-tRNA formyltransferase activity"/>
    <property type="evidence" value="ECO:0007669"/>
    <property type="project" value="UniProtKB-UniRule"/>
</dbReference>
<dbReference type="InterPro" id="IPR005793">
    <property type="entry name" value="Formyl_trans_C"/>
</dbReference>
<keyword evidence="3 5" id="KW-0808">Transferase</keyword>
<dbReference type="PANTHER" id="PTHR11138:SF5">
    <property type="entry name" value="METHIONYL-TRNA FORMYLTRANSFERASE, MITOCHONDRIAL"/>
    <property type="match status" value="1"/>
</dbReference>
<evidence type="ECO:0000259" key="6">
    <source>
        <dbReference type="Pfam" id="PF00551"/>
    </source>
</evidence>
<dbReference type="NCBIfam" id="TIGR00460">
    <property type="entry name" value="fmt"/>
    <property type="match status" value="1"/>
</dbReference>
<dbReference type="AlphaFoldDB" id="A0A7U9TIS4"/>
<dbReference type="InterPro" id="IPR041711">
    <property type="entry name" value="Met-tRNA-FMT_N"/>
</dbReference>
<reference evidence="8" key="1">
    <citation type="submission" date="2021-01" db="EMBL/GenBank/DDBJ databases">
        <title>Draft genome sequence of Acholeplasmataceae bacterium strain Mahy22.</title>
        <authorList>
            <person name="Watanabe M."/>
            <person name="Kojima H."/>
            <person name="Fukui M."/>
        </authorList>
    </citation>
    <scope>NUCLEOTIDE SEQUENCE</scope>
    <source>
        <strain evidence="8">Mahy22</strain>
    </source>
</reference>
<proteinExistence type="inferred from homology"/>
<dbReference type="InterPro" id="IPR005794">
    <property type="entry name" value="Fmt"/>
</dbReference>
<organism evidence="8 9">
    <name type="scientific">Mariniplasma anaerobium</name>
    <dbReference type="NCBI Taxonomy" id="2735436"/>
    <lineage>
        <taxon>Bacteria</taxon>
        <taxon>Bacillati</taxon>
        <taxon>Mycoplasmatota</taxon>
        <taxon>Mollicutes</taxon>
        <taxon>Acholeplasmatales</taxon>
        <taxon>Acholeplasmataceae</taxon>
        <taxon>Mariniplasma</taxon>
    </lineage>
</organism>
<dbReference type="Pfam" id="PF02911">
    <property type="entry name" value="Formyl_trans_C"/>
    <property type="match status" value="1"/>
</dbReference>
<evidence type="ECO:0000256" key="2">
    <source>
        <dbReference type="ARBA" id="ARBA00012261"/>
    </source>
</evidence>
<sequence>MKIVFMGTPLFAVEVLEMLIQEHEVLCVVTQPDKKVGRKKILTPSLVKEIAIKHGIEVFQPENIKKEYQKIIDLKPDMLISAAYGQILPKALLDQITALNVHGSLLPKYRGGAPIQYALFNGDAQTGVTVMYMAFKMDSGPIIKQESLTIEQEDDYLSLTKKLSTLGTKLLKEVLGDIKNKNIKSIDQDETKTTFSPTLKPSDEFISFNRPTLKIVNQIRGLSPEPGGYARVNDSKIKIYKAQKSDIIINVDAQPGQIIMIKKRLIVKTLDGAIDILLIQAPGKKIMETKDFLNGQNIMSLNDVFKGEDTL</sequence>
<evidence type="ECO:0000256" key="5">
    <source>
        <dbReference type="HAMAP-Rule" id="MF_00182"/>
    </source>
</evidence>
<comment type="function">
    <text evidence="5">Attaches a formyl group to the free amino group of methionyl-tRNA(fMet). The formyl group appears to play a dual role in the initiator identity of N-formylmethionyl-tRNA by promoting its recognition by IF2 and preventing the misappropriation of this tRNA by the elongation apparatus.</text>
</comment>
<feature type="binding site" evidence="5">
    <location>
        <begin position="104"/>
        <end position="107"/>
    </location>
    <ligand>
        <name>(6S)-5,6,7,8-tetrahydrofolate</name>
        <dbReference type="ChEBI" id="CHEBI:57453"/>
    </ligand>
</feature>
<dbReference type="PANTHER" id="PTHR11138">
    <property type="entry name" value="METHIONYL-TRNA FORMYLTRANSFERASE"/>
    <property type="match status" value="1"/>
</dbReference>
<dbReference type="Pfam" id="PF00551">
    <property type="entry name" value="Formyl_trans_N"/>
    <property type="match status" value="1"/>
</dbReference>
<feature type="domain" description="Formyl transferase N-terminal" evidence="6">
    <location>
        <begin position="1"/>
        <end position="175"/>
    </location>
</feature>
<dbReference type="InterPro" id="IPR011034">
    <property type="entry name" value="Formyl_transferase-like_C_sf"/>
</dbReference>